<dbReference type="KEGG" id="lpi:LBPG_00023"/>
<reference evidence="1 2" key="1">
    <citation type="submission" date="2010-12" db="EMBL/GenBank/DDBJ databases">
        <title>The Genome Sequence of Lactobacillus paracasei subsp. paracasei strain 8700:2.</title>
        <authorList>
            <consortium name="The Broad Institute Genome Sequencing Platform"/>
            <person name="Ward D."/>
            <person name="Earl A."/>
            <person name="Feldgarden M."/>
            <person name="Young S.K."/>
            <person name="Gargeya S."/>
            <person name="Zeng Q."/>
            <person name="Alvarado L."/>
            <person name="Berlin A."/>
            <person name="Bochicchio J."/>
            <person name="Chapman S.B."/>
            <person name="Chen Z."/>
            <person name="Freedman E."/>
            <person name="Gellesch M."/>
            <person name="Goldberg J."/>
            <person name="Griggs A."/>
            <person name="Gujja S."/>
            <person name="Heilman E."/>
            <person name="Heiman D."/>
            <person name="Howarth C."/>
            <person name="Mehta T."/>
            <person name="Neiman D."/>
            <person name="Pearson M."/>
            <person name="Roberts A."/>
            <person name="Saif S."/>
            <person name="Shea T."/>
            <person name="Shenoy N."/>
            <person name="Sisk P."/>
            <person name="Stolte C."/>
            <person name="Sykes S."/>
            <person name="White J."/>
            <person name="Yandava C."/>
            <person name="Saulnier D."/>
            <person name="Haas B."/>
            <person name="Nusbaum C."/>
            <person name="Birren B."/>
        </authorList>
    </citation>
    <scope>NUCLEOTIDE SEQUENCE [LARGE SCALE GENOMIC DNA]</scope>
    <source>
        <strain evidence="1 2">8700:2</strain>
    </source>
</reference>
<dbReference type="Proteomes" id="UP000015927">
    <property type="component" value="Chromosome"/>
</dbReference>
<evidence type="ECO:0000313" key="1">
    <source>
        <dbReference type="EMBL" id="EEQ64574.1"/>
    </source>
</evidence>
<gene>
    <name evidence="1" type="ORF">LBPG_00023</name>
</gene>
<organism evidence="1 2">
    <name type="scientific">Lacticaseibacillus paracasei subsp. paracasei 8700:2</name>
    <dbReference type="NCBI Taxonomy" id="537973"/>
    <lineage>
        <taxon>Bacteria</taxon>
        <taxon>Bacillati</taxon>
        <taxon>Bacillota</taxon>
        <taxon>Bacilli</taxon>
        <taxon>Lactobacillales</taxon>
        <taxon>Lactobacillaceae</taxon>
        <taxon>Lacticaseibacillus</taxon>
    </lineage>
</organism>
<dbReference type="AlphaFoldDB" id="A0A826I020"/>
<protein>
    <submittedName>
        <fullName evidence="1">Uncharacterized protein</fullName>
    </submittedName>
</protein>
<proteinExistence type="predicted"/>
<evidence type="ECO:0000313" key="2">
    <source>
        <dbReference type="Proteomes" id="UP000015927"/>
    </source>
</evidence>
<dbReference type="EMBL" id="CP002391">
    <property type="protein sequence ID" value="EEQ64574.1"/>
    <property type="molecule type" value="Genomic_DNA"/>
</dbReference>
<name>A0A826I020_LACPA</name>
<accession>A0A826I020</accession>
<sequence>MLCLNLTTFVRNGQLFYKLKDKLNEQEVITGMSTMLKRFKKQLIDLDLTQAEVARKFGWSSQYVRDLMGGMAFGPAAERNRAAVIAFLAKVKEESK</sequence>